<dbReference type="PANTHER" id="PTHR48100">
    <property type="entry name" value="BROAD-SPECIFICITY PHOSPHATASE YOR283W-RELATED"/>
    <property type="match status" value="1"/>
</dbReference>
<dbReference type="Pfam" id="PF00300">
    <property type="entry name" value="His_Phos_1"/>
    <property type="match status" value="1"/>
</dbReference>
<organism evidence="1 2">
    <name type="scientific">Pseudodesulfovibrio nedwellii</name>
    <dbReference type="NCBI Taxonomy" id="2973072"/>
    <lineage>
        <taxon>Bacteria</taxon>
        <taxon>Pseudomonadati</taxon>
        <taxon>Thermodesulfobacteriota</taxon>
        <taxon>Desulfovibrionia</taxon>
        <taxon>Desulfovibrionales</taxon>
        <taxon>Desulfovibrionaceae</taxon>
    </lineage>
</organism>
<evidence type="ECO:0000313" key="2">
    <source>
        <dbReference type="Proteomes" id="UP001317742"/>
    </source>
</evidence>
<name>A0ABM8AZM9_9BACT</name>
<dbReference type="PANTHER" id="PTHR48100:SF1">
    <property type="entry name" value="HISTIDINE PHOSPHATASE FAMILY PROTEIN-RELATED"/>
    <property type="match status" value="1"/>
</dbReference>
<dbReference type="Proteomes" id="UP001317742">
    <property type="component" value="Chromosome"/>
</dbReference>
<dbReference type="RefSeq" id="WP_281762863.1">
    <property type="nucleotide sequence ID" value="NZ_AP026709.1"/>
</dbReference>
<dbReference type="SUPFAM" id="SSF53254">
    <property type="entry name" value="Phosphoglycerate mutase-like"/>
    <property type="match status" value="1"/>
</dbReference>
<proteinExistence type="predicted"/>
<dbReference type="InterPro" id="IPR029033">
    <property type="entry name" value="His_PPase_superfam"/>
</dbReference>
<accession>A0ABM8AZM9</accession>
<dbReference type="EMBL" id="AP026709">
    <property type="protein sequence ID" value="BDQ36994.1"/>
    <property type="molecule type" value="Genomic_DNA"/>
</dbReference>
<gene>
    <name evidence="1" type="ORF">SYK_13540</name>
</gene>
<dbReference type="InterPro" id="IPR013078">
    <property type="entry name" value="His_Pase_superF_clade-1"/>
</dbReference>
<dbReference type="Gene3D" id="3.40.50.1240">
    <property type="entry name" value="Phosphoglycerate mutase-like"/>
    <property type="match status" value="1"/>
</dbReference>
<reference evidence="1 2" key="1">
    <citation type="submission" date="2022-08" db="EMBL/GenBank/DDBJ databases">
        <title>Genome Sequence of the sulphate-reducing bacterium, Pseudodesulfovibrio sp. SYK.</title>
        <authorList>
            <person name="Kondo R."/>
            <person name="Kataoka T."/>
        </authorList>
    </citation>
    <scope>NUCLEOTIDE SEQUENCE [LARGE SCALE GENOMIC DNA]</scope>
    <source>
        <strain evidence="1 2">SYK</strain>
    </source>
</reference>
<dbReference type="SMART" id="SM00855">
    <property type="entry name" value="PGAM"/>
    <property type="match status" value="1"/>
</dbReference>
<protein>
    <submittedName>
        <fullName evidence="1">Phosphoglycerate mutase</fullName>
    </submittedName>
</protein>
<sequence length="204" mass="22431">MIVLMRHAQKEDSKGRCIGRTPLPLSDVGREQARSLVESVRGIGFKRLCASPAQRALDTVSPLALDLNMSVDTIPALNEIDMGKWDGLLFDEIRREYFAKYAERGDRFGSFRAPSGESFSDVADRAMSALEELAHSACPVLAVTHAGVLRSVLCRVTGHPLDDLFHFKPDYAHCTLFRSGNNGLELVADNVSPDDLSSFFESTS</sequence>
<dbReference type="InterPro" id="IPR050275">
    <property type="entry name" value="PGM_Phosphatase"/>
</dbReference>
<evidence type="ECO:0000313" key="1">
    <source>
        <dbReference type="EMBL" id="BDQ36994.1"/>
    </source>
</evidence>
<keyword evidence="2" id="KW-1185">Reference proteome</keyword>
<dbReference type="CDD" id="cd07067">
    <property type="entry name" value="HP_PGM_like"/>
    <property type="match status" value="1"/>
</dbReference>